<dbReference type="Proteomes" id="UP000193920">
    <property type="component" value="Unassembled WGS sequence"/>
</dbReference>
<protein>
    <submittedName>
        <fullName evidence="2">Uncharacterized protein</fullName>
    </submittedName>
</protein>
<organism evidence="2 3">
    <name type="scientific">Neocallimastix californiae</name>
    <dbReference type="NCBI Taxonomy" id="1754190"/>
    <lineage>
        <taxon>Eukaryota</taxon>
        <taxon>Fungi</taxon>
        <taxon>Fungi incertae sedis</taxon>
        <taxon>Chytridiomycota</taxon>
        <taxon>Chytridiomycota incertae sedis</taxon>
        <taxon>Neocallimastigomycetes</taxon>
        <taxon>Neocallimastigales</taxon>
        <taxon>Neocallimastigaceae</taxon>
        <taxon>Neocallimastix</taxon>
    </lineage>
</organism>
<name>A0A1Y2CQ92_9FUNG</name>
<feature type="region of interest" description="Disordered" evidence="1">
    <location>
        <begin position="56"/>
        <end position="84"/>
    </location>
</feature>
<evidence type="ECO:0000256" key="1">
    <source>
        <dbReference type="SAM" id="MobiDB-lite"/>
    </source>
</evidence>
<proteinExistence type="predicted"/>
<comment type="caution">
    <text evidence="2">The sequence shown here is derived from an EMBL/GenBank/DDBJ whole genome shotgun (WGS) entry which is preliminary data.</text>
</comment>
<evidence type="ECO:0000313" key="3">
    <source>
        <dbReference type="Proteomes" id="UP000193920"/>
    </source>
</evidence>
<dbReference type="EMBL" id="MCOG01000100">
    <property type="protein sequence ID" value="ORY49200.1"/>
    <property type="molecule type" value="Genomic_DNA"/>
</dbReference>
<gene>
    <name evidence="2" type="ORF">LY90DRAFT_508671</name>
</gene>
<dbReference type="AlphaFoldDB" id="A0A1Y2CQ92"/>
<sequence>MFYKDKLEAIENNKEESFKLNNKNSTNKMIIKSKKNENSNDSKMKIIYNHSENELESQDIYNNDNKNKENDVESQNRNNSDNENKSNLEYIISFEESSDNDLISKRYKSKYINQCIIDGREVLSLKLQNLNSILLNYISINTYDKLLDISNIPFVLLKQDLKLEEHAFLLNYQYRLNKSHYMG</sequence>
<evidence type="ECO:0000313" key="2">
    <source>
        <dbReference type="EMBL" id="ORY49200.1"/>
    </source>
</evidence>
<reference evidence="2 3" key="1">
    <citation type="submission" date="2016-08" db="EMBL/GenBank/DDBJ databases">
        <title>A Parts List for Fungal Cellulosomes Revealed by Comparative Genomics.</title>
        <authorList>
            <consortium name="DOE Joint Genome Institute"/>
            <person name="Haitjema C.H."/>
            <person name="Gilmore S.P."/>
            <person name="Henske J.K."/>
            <person name="Solomon K.V."/>
            <person name="De Groot R."/>
            <person name="Kuo A."/>
            <person name="Mondo S.J."/>
            <person name="Salamov A.A."/>
            <person name="Labutti K."/>
            <person name="Zhao Z."/>
            <person name="Chiniquy J."/>
            <person name="Barry K."/>
            <person name="Brewer H.M."/>
            <person name="Purvine S.O."/>
            <person name="Wright A.T."/>
            <person name="Boxma B."/>
            <person name="Van Alen T."/>
            <person name="Hackstein J.H."/>
            <person name="Baker S.E."/>
            <person name="Grigoriev I.V."/>
            <person name="O'Malley M.A."/>
        </authorList>
    </citation>
    <scope>NUCLEOTIDE SEQUENCE [LARGE SCALE GENOMIC DNA]</scope>
    <source>
        <strain evidence="2 3">G1</strain>
    </source>
</reference>
<accession>A0A1Y2CQ92</accession>
<keyword evidence="3" id="KW-1185">Reference proteome</keyword>